<gene>
    <name evidence="2" type="ORF">HNR06_005234</name>
</gene>
<protein>
    <submittedName>
        <fullName evidence="2">Uncharacterized protein</fullName>
    </submittedName>
</protein>
<dbReference type="AlphaFoldDB" id="A0A7Y9XJE0"/>
<name>A0A7Y9XJE0_9ACTN</name>
<dbReference type="Proteomes" id="UP000584931">
    <property type="component" value="Unassembled WGS sequence"/>
</dbReference>
<feature type="compositionally biased region" description="Low complexity" evidence="1">
    <location>
        <begin position="23"/>
        <end position="32"/>
    </location>
</feature>
<evidence type="ECO:0000256" key="1">
    <source>
        <dbReference type="SAM" id="MobiDB-lite"/>
    </source>
</evidence>
<proteinExistence type="predicted"/>
<reference evidence="2 3" key="1">
    <citation type="submission" date="2020-07" db="EMBL/GenBank/DDBJ databases">
        <title>Sequencing the genomes of 1000 actinobacteria strains.</title>
        <authorList>
            <person name="Klenk H.-P."/>
        </authorList>
    </citation>
    <scope>NUCLEOTIDE SEQUENCE [LARGE SCALE GENOMIC DNA]</scope>
    <source>
        <strain evidence="2 3">DSM 45278</strain>
    </source>
</reference>
<accession>A0A7Y9XJE0</accession>
<feature type="region of interest" description="Disordered" evidence="1">
    <location>
        <begin position="117"/>
        <end position="142"/>
    </location>
</feature>
<evidence type="ECO:0000313" key="3">
    <source>
        <dbReference type="Proteomes" id="UP000584931"/>
    </source>
</evidence>
<dbReference type="EMBL" id="JACCHL010000001">
    <property type="protein sequence ID" value="NYH55645.1"/>
    <property type="molecule type" value="Genomic_DNA"/>
</dbReference>
<sequence length="238" mass="25824">MIQRAVRRVSGQAESRQKPTVQPSSAPGAAEGSAAFPVTRIHPHHESVRESREAWWPCPSSPHMFAVRPGTDPVLVRQAAGRFSRWWTQRIGRLQRSWSARTCSVVIRPGVCVGDAPASHGSRMEHPPLELGRARRPRCPGVHPSAGCEHVVSKDPGNHERAGTAQLTPVVTTGECHAPPPPAPSAVAHRLTRVRGMARGDPGTEQTWARAQSQPSSAAMRTASMRLRALSLFTVVVR</sequence>
<organism evidence="2 3">
    <name type="scientific">Nocardiopsis sinuspersici</name>
    <dbReference type="NCBI Taxonomy" id="501010"/>
    <lineage>
        <taxon>Bacteria</taxon>
        <taxon>Bacillati</taxon>
        <taxon>Actinomycetota</taxon>
        <taxon>Actinomycetes</taxon>
        <taxon>Streptosporangiales</taxon>
        <taxon>Nocardiopsidaceae</taxon>
        <taxon>Nocardiopsis</taxon>
    </lineage>
</organism>
<feature type="region of interest" description="Disordered" evidence="1">
    <location>
        <begin position="1"/>
        <end position="32"/>
    </location>
</feature>
<comment type="caution">
    <text evidence="2">The sequence shown here is derived from an EMBL/GenBank/DDBJ whole genome shotgun (WGS) entry which is preliminary data.</text>
</comment>
<feature type="compositionally biased region" description="Polar residues" evidence="1">
    <location>
        <begin position="12"/>
        <end position="22"/>
    </location>
</feature>
<evidence type="ECO:0000313" key="2">
    <source>
        <dbReference type="EMBL" id="NYH55645.1"/>
    </source>
</evidence>